<dbReference type="PROSITE" id="PS01036">
    <property type="entry name" value="HSP70_3"/>
    <property type="match status" value="1"/>
</dbReference>
<dbReference type="Pfam" id="PF00012">
    <property type="entry name" value="HSP70"/>
    <property type="match status" value="1"/>
</dbReference>
<keyword evidence="8" id="KW-0472">Membrane</keyword>
<feature type="transmembrane region" description="Helical" evidence="8">
    <location>
        <begin position="507"/>
        <end position="530"/>
    </location>
</feature>
<keyword evidence="10" id="KW-1185">Reference proteome</keyword>
<dbReference type="Gene3D" id="3.90.640.10">
    <property type="entry name" value="Actin, Chain A, domain 4"/>
    <property type="match status" value="1"/>
</dbReference>
<evidence type="ECO:0000256" key="1">
    <source>
        <dbReference type="ARBA" id="ARBA00007381"/>
    </source>
</evidence>
<dbReference type="InterPro" id="IPR018181">
    <property type="entry name" value="Heat_shock_70_CS"/>
</dbReference>
<keyword evidence="8" id="KW-0812">Transmembrane</keyword>
<keyword evidence="5" id="KW-0143">Chaperone</keyword>
<feature type="compositionally biased region" description="Basic and acidic residues" evidence="7">
    <location>
        <begin position="388"/>
        <end position="399"/>
    </location>
</feature>
<dbReference type="SUPFAM" id="SSF53067">
    <property type="entry name" value="Actin-like ATPase domain"/>
    <property type="match status" value="2"/>
</dbReference>
<dbReference type="Gene3D" id="3.30.420.40">
    <property type="match status" value="2"/>
</dbReference>
<dbReference type="InterPro" id="IPR013126">
    <property type="entry name" value="Hsp_70_fam"/>
</dbReference>
<keyword evidence="4" id="KW-0346">Stress response</keyword>
<keyword evidence="8" id="KW-1133">Transmembrane helix</keyword>
<dbReference type="PANTHER" id="PTHR19375">
    <property type="entry name" value="HEAT SHOCK PROTEIN 70KDA"/>
    <property type="match status" value="1"/>
</dbReference>
<evidence type="ECO:0000256" key="6">
    <source>
        <dbReference type="RuleBase" id="RU003322"/>
    </source>
</evidence>
<evidence type="ECO:0000256" key="8">
    <source>
        <dbReference type="SAM" id="Phobius"/>
    </source>
</evidence>
<name>A0ABP6SYQ8_9ACTN</name>
<dbReference type="InterPro" id="IPR043129">
    <property type="entry name" value="ATPase_NBD"/>
</dbReference>
<feature type="region of interest" description="Disordered" evidence="7">
    <location>
        <begin position="378"/>
        <end position="400"/>
    </location>
</feature>
<evidence type="ECO:0000256" key="2">
    <source>
        <dbReference type="ARBA" id="ARBA00022741"/>
    </source>
</evidence>
<dbReference type="Proteomes" id="UP001501676">
    <property type="component" value="Unassembled WGS sequence"/>
</dbReference>
<feature type="transmembrane region" description="Helical" evidence="8">
    <location>
        <begin position="536"/>
        <end position="561"/>
    </location>
</feature>
<organism evidence="9 10">
    <name type="scientific">Cryptosporangium minutisporangium</name>
    <dbReference type="NCBI Taxonomy" id="113569"/>
    <lineage>
        <taxon>Bacteria</taxon>
        <taxon>Bacillati</taxon>
        <taxon>Actinomycetota</taxon>
        <taxon>Actinomycetes</taxon>
        <taxon>Cryptosporangiales</taxon>
        <taxon>Cryptosporangiaceae</taxon>
        <taxon>Cryptosporangium</taxon>
    </lineage>
</organism>
<evidence type="ECO:0008006" key="11">
    <source>
        <dbReference type="Google" id="ProtNLM"/>
    </source>
</evidence>
<evidence type="ECO:0000256" key="4">
    <source>
        <dbReference type="ARBA" id="ARBA00023016"/>
    </source>
</evidence>
<evidence type="ECO:0000313" key="9">
    <source>
        <dbReference type="EMBL" id="GAA3388130.1"/>
    </source>
</evidence>
<evidence type="ECO:0000256" key="3">
    <source>
        <dbReference type="ARBA" id="ARBA00022840"/>
    </source>
</evidence>
<evidence type="ECO:0000256" key="7">
    <source>
        <dbReference type="SAM" id="MobiDB-lite"/>
    </source>
</evidence>
<comment type="similarity">
    <text evidence="1 6">Belongs to the heat shock protein 70 family.</text>
</comment>
<feature type="transmembrane region" description="Helical" evidence="8">
    <location>
        <begin position="427"/>
        <end position="451"/>
    </location>
</feature>
<reference evidence="10" key="1">
    <citation type="journal article" date="2019" name="Int. J. Syst. Evol. Microbiol.">
        <title>The Global Catalogue of Microorganisms (GCM) 10K type strain sequencing project: providing services to taxonomists for standard genome sequencing and annotation.</title>
        <authorList>
            <consortium name="The Broad Institute Genomics Platform"/>
            <consortium name="The Broad Institute Genome Sequencing Center for Infectious Disease"/>
            <person name="Wu L."/>
            <person name="Ma J."/>
        </authorList>
    </citation>
    <scope>NUCLEOTIDE SEQUENCE [LARGE SCALE GENOMIC DNA]</scope>
    <source>
        <strain evidence="10">JCM 9458</strain>
    </source>
</reference>
<protein>
    <recommendedName>
        <fullName evidence="11">Hsp70 family protein</fullName>
    </recommendedName>
</protein>
<comment type="caution">
    <text evidence="9">The sequence shown here is derived from an EMBL/GenBank/DDBJ whole genome shotgun (WGS) entry which is preliminary data.</text>
</comment>
<gene>
    <name evidence="9" type="ORF">GCM10020369_33130</name>
</gene>
<evidence type="ECO:0000256" key="5">
    <source>
        <dbReference type="ARBA" id="ARBA00023186"/>
    </source>
</evidence>
<dbReference type="PRINTS" id="PR00301">
    <property type="entry name" value="HEATSHOCK70"/>
</dbReference>
<dbReference type="EMBL" id="BAAAYN010000022">
    <property type="protein sequence ID" value="GAA3388130.1"/>
    <property type="molecule type" value="Genomic_DNA"/>
</dbReference>
<sequence>MVSRLIGPGRRAADRLPGVRGTTLAIDYGTSNTVAMLRWPDRRTRPLLFDGSPLLPSAVFLEPGGALRAGRDAVRSARLQPACYEPNPKRRVDEGTLLLGEHEVPIVAAVAATLRMVRDEAHRTANEFPESVIITCPVAWGASRQAVLIEASAQAGLPTPQLVPEPVAAAAYFVGVLGSRITDDQSVVTYDLGAGTFDVSVVRRGRSGFETLAYQGLDDLGGLDLDALVVDQINTALEATPTWQQLIHPDSLVERRAFRQLWDDACGAKEALSRNSSAEVPIPLLDRDVHVTREAFDAAARPMLERSVAVTDSAIRASGVPKDRIGGVFLVGGSTRVPLVATLLHQRLGIAPTVLDHPELVVAEGALHAVVQRTSADAEPVATGAASRNERAESAKPERALPTSAVEVGPAGITIESRPWLVALRGLALSAVGGVVALLAVITIGATLFALPVRYEYLSDPGGGVLFVGVGVFECGIRVLARAFDKAELGIDHDHLIVRLVPRLGHLLVRLVGHLLVGGAFAAALFAVIWNGMSTGGAWAVAIACGAGLALSLAAAAGEIVRWSRRRRRFLLIDTAASAASAEAKLDWQTLTAAEIRPFGWRQSRTLFVALKPGVEPPALLRPVRSSEALRVMDLGAYSMPVTRVADAVQAGLAERLSVPSPSGGRRR</sequence>
<evidence type="ECO:0000313" key="10">
    <source>
        <dbReference type="Proteomes" id="UP001501676"/>
    </source>
</evidence>
<keyword evidence="3 6" id="KW-0067">ATP-binding</keyword>
<proteinExistence type="inferred from homology"/>
<accession>A0ABP6SYQ8</accession>
<keyword evidence="2 6" id="KW-0547">Nucleotide-binding</keyword>